<evidence type="ECO:0000313" key="7">
    <source>
        <dbReference type="Proteomes" id="UP000199400"/>
    </source>
</evidence>
<keyword evidence="1" id="KW-0805">Transcription regulation</keyword>
<dbReference type="PANTHER" id="PTHR30055:SF234">
    <property type="entry name" value="HTH-TYPE TRANSCRIPTIONAL REGULATOR BETI"/>
    <property type="match status" value="1"/>
</dbReference>
<name>A0A1I2IKC7_9BACT</name>
<feature type="DNA-binding region" description="H-T-H motif" evidence="4">
    <location>
        <begin position="32"/>
        <end position="51"/>
    </location>
</feature>
<dbReference type="RefSeq" id="WP_170136051.1">
    <property type="nucleotide sequence ID" value="NZ_FOMX01000070.1"/>
</dbReference>
<dbReference type="PANTHER" id="PTHR30055">
    <property type="entry name" value="HTH-TYPE TRANSCRIPTIONAL REGULATOR RUTR"/>
    <property type="match status" value="1"/>
</dbReference>
<evidence type="ECO:0000256" key="2">
    <source>
        <dbReference type="ARBA" id="ARBA00023125"/>
    </source>
</evidence>
<dbReference type="GO" id="GO:0003700">
    <property type="term" value="F:DNA-binding transcription factor activity"/>
    <property type="evidence" value="ECO:0007669"/>
    <property type="project" value="TreeGrafter"/>
</dbReference>
<accession>A0A1I2IKC7</accession>
<proteinExistence type="predicted"/>
<gene>
    <name evidence="6" type="ORF">SAMN02745121_08797</name>
</gene>
<sequence>MTQPAKPPLRPSAREAILEAAIDVLSANPGAGLDVVVQRAGVGRATLFRHFPTRTDLVRAAGLSALAELRARLGAPELARGPIRERLQHLFKILVEAGSRTHFLLVAAELFEDPELTRATEEVDAHVTPVLDAAIREGVIRGDVPSEFFGDILEAMVYGAWSSVARQRITTADAQTWLLETFLHGFGSAGRTEARRPAARARRRSS</sequence>
<dbReference type="InterPro" id="IPR050109">
    <property type="entry name" value="HTH-type_TetR-like_transc_reg"/>
</dbReference>
<dbReference type="SUPFAM" id="SSF46689">
    <property type="entry name" value="Homeodomain-like"/>
    <property type="match status" value="1"/>
</dbReference>
<dbReference type="AlphaFoldDB" id="A0A1I2IKC7"/>
<evidence type="ECO:0000313" key="6">
    <source>
        <dbReference type="EMBL" id="SFF42714.1"/>
    </source>
</evidence>
<keyword evidence="2 4" id="KW-0238">DNA-binding</keyword>
<feature type="domain" description="HTH tetR-type" evidence="5">
    <location>
        <begin position="11"/>
        <end position="69"/>
    </location>
</feature>
<dbReference type="Proteomes" id="UP000199400">
    <property type="component" value="Unassembled WGS sequence"/>
</dbReference>
<dbReference type="InterPro" id="IPR036271">
    <property type="entry name" value="Tet_transcr_reg_TetR-rel_C_sf"/>
</dbReference>
<evidence type="ECO:0000259" key="5">
    <source>
        <dbReference type="PROSITE" id="PS50977"/>
    </source>
</evidence>
<evidence type="ECO:0000256" key="3">
    <source>
        <dbReference type="ARBA" id="ARBA00023163"/>
    </source>
</evidence>
<dbReference type="InterPro" id="IPR009057">
    <property type="entry name" value="Homeodomain-like_sf"/>
</dbReference>
<protein>
    <submittedName>
        <fullName evidence="6">Transcriptional regulator, TetR family</fullName>
    </submittedName>
</protein>
<dbReference type="Pfam" id="PF00440">
    <property type="entry name" value="TetR_N"/>
    <property type="match status" value="1"/>
</dbReference>
<reference evidence="7" key="1">
    <citation type="submission" date="2016-10" db="EMBL/GenBank/DDBJ databases">
        <authorList>
            <person name="Varghese N."/>
            <person name="Submissions S."/>
        </authorList>
    </citation>
    <scope>NUCLEOTIDE SEQUENCE [LARGE SCALE GENOMIC DNA]</scope>
    <source>
        <strain evidence="7">ATCC 25963</strain>
    </source>
</reference>
<evidence type="ECO:0000256" key="1">
    <source>
        <dbReference type="ARBA" id="ARBA00023015"/>
    </source>
</evidence>
<dbReference type="SUPFAM" id="SSF48498">
    <property type="entry name" value="Tetracyclin repressor-like, C-terminal domain"/>
    <property type="match status" value="1"/>
</dbReference>
<dbReference type="STRING" id="54.SAMN02745121_08797"/>
<keyword evidence="7" id="KW-1185">Reference proteome</keyword>
<dbReference type="EMBL" id="FOMX01000070">
    <property type="protein sequence ID" value="SFF42714.1"/>
    <property type="molecule type" value="Genomic_DNA"/>
</dbReference>
<organism evidence="6 7">
    <name type="scientific">Nannocystis exedens</name>
    <dbReference type="NCBI Taxonomy" id="54"/>
    <lineage>
        <taxon>Bacteria</taxon>
        <taxon>Pseudomonadati</taxon>
        <taxon>Myxococcota</taxon>
        <taxon>Polyangia</taxon>
        <taxon>Nannocystales</taxon>
        <taxon>Nannocystaceae</taxon>
        <taxon>Nannocystis</taxon>
    </lineage>
</organism>
<keyword evidence="3" id="KW-0804">Transcription</keyword>
<evidence type="ECO:0000256" key="4">
    <source>
        <dbReference type="PROSITE-ProRule" id="PRU00335"/>
    </source>
</evidence>
<dbReference type="Gene3D" id="1.10.357.10">
    <property type="entry name" value="Tetracycline Repressor, domain 2"/>
    <property type="match status" value="1"/>
</dbReference>
<dbReference type="InterPro" id="IPR001647">
    <property type="entry name" value="HTH_TetR"/>
</dbReference>
<dbReference type="GO" id="GO:0000976">
    <property type="term" value="F:transcription cis-regulatory region binding"/>
    <property type="evidence" value="ECO:0007669"/>
    <property type="project" value="TreeGrafter"/>
</dbReference>
<dbReference type="PROSITE" id="PS50977">
    <property type="entry name" value="HTH_TETR_2"/>
    <property type="match status" value="1"/>
</dbReference>